<accession>A0A8T8SQG7</accession>
<dbReference type="AlphaFoldDB" id="A0A8T8SQG7"/>
<dbReference type="EMBL" id="LWDD02001745">
    <property type="protein sequence ID" value="KAE8245811.1"/>
    <property type="molecule type" value="Genomic_DNA"/>
</dbReference>
<comment type="caution">
    <text evidence="2">The sequence shown here is derived from an EMBL/GenBank/DDBJ whole genome shotgun (WGS) entry which is preliminary data.</text>
</comment>
<sequence length="720" mass="80779">MLHRLGLATCPKTSSRHLVEFNKISLTKAKTMMQNPERVHTLVYDNFDIYVQELSNRVTSATRVVNLTCRMVVELPESFSSADISTSILSTVNAPRDLKESEVLGDDAFLTRAAHLFLAQELLQSKRAASDPQSKRVRDTIRLLRDYIRDLRDAHRVDELSAARWQVAPLPLIEANEGSLDGTLAVMEDTSIILGVYDEVEIADPTAASQTSSSSPNQTRWDIRRSSVLPKDGVLLVVGDLKTHRNAEAALKGRSRHTKAEDRYEFIHSMSAPWHLHLNWVWAIFKTHFSTSKVGYQASLERLRDALRRGKTALREDEPLYNEAWALIQHTFSGWIRCLFVAQLGKQRKDLATWTPSNADAVRELVDAVRNAALTEPSIYAAELLQDEVGANARRFLRDALLAIEWSDACRTGDVGRMLMAQRFLAVAFAGVGKHQYSQTCLDEIWAHKVLPVKTWRTLAAARLINRFGVQNGFIGADLYQEHLNKELQRVDTKHGAATAVSRLRDCFSAVAEISRSLNDAHPELFDKNGRRLKDDDGHVKDVERVSNLAQQDGLFDVHSSRLSNETLAARVSRKPKPNAAGVPTGMDLIADLLPTQCGTDVLEKGLNYLRAKGLQQWKNARSAWCRYEALLREGGVTENLETDQDEGLVVATEEDAVNVPRLLDSEPDILSDDARRALEEEQMHRNWLRREEEAEAELALVDEDITGDGGEEGSMVRQE</sequence>
<dbReference type="Proteomes" id="UP000077671">
    <property type="component" value="Unassembled WGS sequence"/>
</dbReference>
<name>A0A8T8SQG7_9BASI</name>
<evidence type="ECO:0000313" key="2">
    <source>
        <dbReference type="EMBL" id="KAE8245811.1"/>
    </source>
</evidence>
<reference evidence="2" key="1">
    <citation type="submission" date="2016-04" db="EMBL/GenBank/DDBJ databases">
        <authorList>
            <person name="Nguyen H.D."/>
            <person name="Kesanakurti P."/>
            <person name="Cullis J."/>
            <person name="Levesque C.A."/>
            <person name="Hambleton S."/>
        </authorList>
    </citation>
    <scope>NUCLEOTIDE SEQUENCE</scope>
    <source>
        <strain evidence="2">DAOMC 238032</strain>
    </source>
</reference>
<evidence type="ECO:0000259" key="1">
    <source>
        <dbReference type="Pfam" id="PF20231"/>
    </source>
</evidence>
<gene>
    <name evidence="2" type="ORF">A4X03_0g7410</name>
</gene>
<dbReference type="InterPro" id="IPR046496">
    <property type="entry name" value="DUF6589"/>
</dbReference>
<organism evidence="2 3">
    <name type="scientific">Tilletia caries</name>
    <name type="common">wheat bunt fungus</name>
    <dbReference type="NCBI Taxonomy" id="13290"/>
    <lineage>
        <taxon>Eukaryota</taxon>
        <taxon>Fungi</taxon>
        <taxon>Dikarya</taxon>
        <taxon>Basidiomycota</taxon>
        <taxon>Ustilaginomycotina</taxon>
        <taxon>Exobasidiomycetes</taxon>
        <taxon>Tilletiales</taxon>
        <taxon>Tilletiaceae</taxon>
        <taxon>Tilletia</taxon>
    </lineage>
</organism>
<protein>
    <recommendedName>
        <fullName evidence="1">DUF6589 domain-containing protein</fullName>
    </recommendedName>
</protein>
<feature type="domain" description="DUF6589" evidence="1">
    <location>
        <begin position="150"/>
        <end position="526"/>
    </location>
</feature>
<proteinExistence type="predicted"/>
<dbReference type="Pfam" id="PF20231">
    <property type="entry name" value="DUF6589"/>
    <property type="match status" value="1"/>
</dbReference>
<reference evidence="2" key="2">
    <citation type="journal article" date="2019" name="IMA Fungus">
        <title>Genome sequencing and comparison of five Tilletia species to identify candidate genes for the detection of regulated species infecting wheat.</title>
        <authorList>
            <person name="Nguyen H.D.T."/>
            <person name="Sultana T."/>
            <person name="Kesanakurti P."/>
            <person name="Hambleton S."/>
        </authorList>
    </citation>
    <scope>NUCLEOTIDE SEQUENCE</scope>
    <source>
        <strain evidence="2">DAOMC 238032</strain>
    </source>
</reference>
<evidence type="ECO:0000313" key="3">
    <source>
        <dbReference type="Proteomes" id="UP000077671"/>
    </source>
</evidence>